<dbReference type="EMBL" id="FPLJ01000052">
    <property type="protein sequence ID" value="SGY91282.1"/>
    <property type="molecule type" value="Genomic_DNA"/>
</dbReference>
<dbReference type="CDD" id="cd22323">
    <property type="entry name" value="EcoRV-like"/>
    <property type="match status" value="1"/>
</dbReference>
<evidence type="ECO:0000256" key="1">
    <source>
        <dbReference type="ARBA" id="ARBA00022722"/>
    </source>
</evidence>
<protein>
    <submittedName>
        <fullName evidence="4">Restriction endonuclease</fullName>
    </submittedName>
</protein>
<evidence type="ECO:0000256" key="3">
    <source>
        <dbReference type="ARBA" id="ARBA00022801"/>
    </source>
</evidence>
<evidence type="ECO:0000313" key="4">
    <source>
        <dbReference type="EMBL" id="SGY91282.1"/>
    </source>
</evidence>
<dbReference type="RefSeq" id="WP_075473540.1">
    <property type="nucleotide sequence ID" value="NZ_CAWQZC010000127.1"/>
</dbReference>
<dbReference type="Pfam" id="PF09233">
    <property type="entry name" value="Endonuc-EcoRV"/>
    <property type="match status" value="1"/>
</dbReference>
<keyword evidence="1" id="KW-0540">Nuclease</keyword>
<proteinExistence type="predicted"/>
<evidence type="ECO:0000313" key="5">
    <source>
        <dbReference type="Proteomes" id="UP000182660"/>
    </source>
</evidence>
<keyword evidence="5" id="KW-1185">Reference proteome</keyword>
<dbReference type="Gene3D" id="3.40.600.10">
    <property type="entry name" value="DNA mismatch repair MutH/Restriction endonuclease, type II"/>
    <property type="match status" value="1"/>
</dbReference>
<reference evidence="4 5" key="1">
    <citation type="submission" date="2016-11" db="EMBL/GenBank/DDBJ databases">
        <authorList>
            <person name="Klemetsen T."/>
        </authorList>
    </citation>
    <scope>NUCLEOTIDE SEQUENCE [LARGE SCALE GENOMIC DNA]</scope>
    <source>
        <strain evidence="4">MT 2528</strain>
    </source>
</reference>
<dbReference type="InterPro" id="IPR011335">
    <property type="entry name" value="Restrct_endonuc-II-like"/>
</dbReference>
<accession>A0ABY1HCH7</accession>
<dbReference type="InterPro" id="IPR037057">
    <property type="entry name" value="DNA_rep_MutH/T2_RE_sf"/>
</dbReference>
<gene>
    <name evidence="4" type="ORF">MT2528_2122</name>
</gene>
<keyword evidence="2 4" id="KW-0255">Endonuclease</keyword>
<dbReference type="GeneID" id="61298016"/>
<dbReference type="Proteomes" id="UP000182660">
    <property type="component" value="Unassembled WGS sequence"/>
</dbReference>
<organism evidence="4 5">
    <name type="scientific">Moritella viscosa</name>
    <dbReference type="NCBI Taxonomy" id="80854"/>
    <lineage>
        <taxon>Bacteria</taxon>
        <taxon>Pseudomonadati</taxon>
        <taxon>Pseudomonadota</taxon>
        <taxon>Gammaproteobacteria</taxon>
        <taxon>Alteromonadales</taxon>
        <taxon>Moritellaceae</taxon>
        <taxon>Moritella</taxon>
    </lineage>
</organism>
<dbReference type="GO" id="GO:0004519">
    <property type="term" value="F:endonuclease activity"/>
    <property type="evidence" value="ECO:0007669"/>
    <property type="project" value="UniProtKB-KW"/>
</dbReference>
<evidence type="ECO:0000256" key="2">
    <source>
        <dbReference type="ARBA" id="ARBA00022759"/>
    </source>
</evidence>
<keyword evidence="3" id="KW-0378">Hydrolase</keyword>
<comment type="caution">
    <text evidence="4">The sequence shown here is derived from an EMBL/GenBank/DDBJ whole genome shotgun (WGS) entry which is preliminary data.</text>
</comment>
<name>A0ABY1HCH7_9GAMM</name>
<dbReference type="InterPro" id="IPR015314">
    <property type="entry name" value="Restrct_endonuc_II_EcoRV"/>
</dbReference>
<dbReference type="SUPFAM" id="SSF52980">
    <property type="entry name" value="Restriction endonuclease-like"/>
    <property type="match status" value="1"/>
</dbReference>
<sequence>MSYLFDINNFSQRFFQLTEHCSWEVQGFVDMNNNVLPIDSDSKVLSTVFERFASPALRSLAAEFGYVVETANQTTYPDFTLTKYGMNGCVIHRIALDIKSTYIEPKYHNPQEFKKTKMTLGSYNSFIRNNTKNILYPYSTYHEHWVLGFVYFRNAAFEEYTLENLPQRGDIYCPYSVESIFIREKVDLTGIRAGSGNTKNIGSVDISYPRGFEYVNGPFTQFHHKKQACDYYWTNYEELKFDITDSDSLYDHPEMVQFR</sequence>